<comment type="caution">
    <text evidence="1">The sequence shown here is derived from an EMBL/GenBank/DDBJ whole genome shotgun (WGS) entry which is preliminary data.</text>
</comment>
<dbReference type="Gramene" id="rna30507">
    <property type="protein sequence ID" value="RHN55337.1"/>
    <property type="gene ID" value="gene30507"/>
</dbReference>
<sequence>MSNMGKKSFVIEAYKHRVVMDADYADKTWNILEHAIHDLYNHNVRNISFEELYRVHLTDWILFI</sequence>
<evidence type="ECO:0000313" key="1">
    <source>
        <dbReference type="EMBL" id="RHN55337.1"/>
    </source>
</evidence>
<reference evidence="2" key="1">
    <citation type="journal article" date="2018" name="Nat. Plants">
        <title>Whole-genome landscape of Medicago truncatula symbiotic genes.</title>
        <authorList>
            <person name="Pecrix Y."/>
            <person name="Staton S.E."/>
            <person name="Sallet E."/>
            <person name="Lelandais-Briere C."/>
            <person name="Moreau S."/>
            <person name="Carrere S."/>
            <person name="Blein T."/>
            <person name="Jardinaud M.F."/>
            <person name="Latrasse D."/>
            <person name="Zouine M."/>
            <person name="Zahm M."/>
            <person name="Kreplak J."/>
            <person name="Mayjonade B."/>
            <person name="Satge C."/>
            <person name="Perez M."/>
            <person name="Cauet S."/>
            <person name="Marande W."/>
            <person name="Chantry-Darmon C."/>
            <person name="Lopez-Roques C."/>
            <person name="Bouchez O."/>
            <person name="Berard A."/>
            <person name="Debelle F."/>
            <person name="Munos S."/>
            <person name="Bendahmane A."/>
            <person name="Berges H."/>
            <person name="Niebel A."/>
            <person name="Buitink J."/>
            <person name="Frugier F."/>
            <person name="Benhamed M."/>
            <person name="Crespi M."/>
            <person name="Gouzy J."/>
            <person name="Gamas P."/>
        </authorList>
    </citation>
    <scope>NUCLEOTIDE SEQUENCE [LARGE SCALE GENOMIC DNA]</scope>
    <source>
        <strain evidence="2">cv. Jemalong A17</strain>
    </source>
</reference>
<dbReference type="AlphaFoldDB" id="A0A396HXA0"/>
<gene>
    <name evidence="1" type="ORF">MtrunA17_Chr5g0416721</name>
</gene>
<dbReference type="Proteomes" id="UP000265566">
    <property type="component" value="Chromosome 5"/>
</dbReference>
<protein>
    <submittedName>
        <fullName evidence="1">Putative cullin repeat-like-containing domain-containing protein</fullName>
    </submittedName>
</protein>
<dbReference type="InterPro" id="IPR016159">
    <property type="entry name" value="Cullin_repeat-like_dom_sf"/>
</dbReference>
<proteinExistence type="predicted"/>
<dbReference type="SUPFAM" id="SSF74788">
    <property type="entry name" value="Cullin repeat-like"/>
    <property type="match status" value="1"/>
</dbReference>
<dbReference type="EMBL" id="PSQE01000005">
    <property type="protein sequence ID" value="RHN55337.1"/>
    <property type="molecule type" value="Genomic_DNA"/>
</dbReference>
<evidence type="ECO:0000313" key="2">
    <source>
        <dbReference type="Proteomes" id="UP000265566"/>
    </source>
</evidence>
<name>A0A396HXA0_MEDTR</name>
<organism evidence="1 2">
    <name type="scientific">Medicago truncatula</name>
    <name type="common">Barrel medic</name>
    <name type="synonym">Medicago tribuloides</name>
    <dbReference type="NCBI Taxonomy" id="3880"/>
    <lineage>
        <taxon>Eukaryota</taxon>
        <taxon>Viridiplantae</taxon>
        <taxon>Streptophyta</taxon>
        <taxon>Embryophyta</taxon>
        <taxon>Tracheophyta</taxon>
        <taxon>Spermatophyta</taxon>
        <taxon>Magnoliopsida</taxon>
        <taxon>eudicotyledons</taxon>
        <taxon>Gunneridae</taxon>
        <taxon>Pentapetalae</taxon>
        <taxon>rosids</taxon>
        <taxon>fabids</taxon>
        <taxon>Fabales</taxon>
        <taxon>Fabaceae</taxon>
        <taxon>Papilionoideae</taxon>
        <taxon>50 kb inversion clade</taxon>
        <taxon>NPAAA clade</taxon>
        <taxon>Hologalegina</taxon>
        <taxon>IRL clade</taxon>
        <taxon>Trifolieae</taxon>
        <taxon>Medicago</taxon>
    </lineage>
</organism>
<dbReference type="Gene3D" id="1.20.1310.10">
    <property type="entry name" value="Cullin Repeats"/>
    <property type="match status" value="1"/>
</dbReference>
<accession>A0A396HXA0</accession>